<gene>
    <name evidence="10" type="ORF">HPP92_024619</name>
</gene>
<dbReference type="CDD" id="cd17039">
    <property type="entry name" value="Ubl_ubiquitin_like"/>
    <property type="match status" value="1"/>
</dbReference>
<comment type="caution">
    <text evidence="10">The sequence shown here is derived from an EMBL/GenBank/DDBJ whole genome shotgun (WGS) entry which is preliminary data.</text>
</comment>
<keyword evidence="3" id="KW-0808">Transferase</keyword>
<dbReference type="Gene3D" id="3.10.20.90">
    <property type="entry name" value="Phosphatidylinositol 3-kinase Catalytic Subunit, Chain A, domain 1"/>
    <property type="match status" value="2"/>
</dbReference>
<evidence type="ECO:0000256" key="7">
    <source>
        <dbReference type="ARBA" id="ARBA00022840"/>
    </source>
</evidence>
<evidence type="ECO:0000256" key="6">
    <source>
        <dbReference type="ARBA" id="ARBA00022777"/>
    </source>
</evidence>
<keyword evidence="6" id="KW-0418">Kinase</keyword>
<proteinExistence type="inferred from homology"/>
<accession>A0A835PPL9</accession>
<dbReference type="InterPro" id="IPR000403">
    <property type="entry name" value="PI3/4_kinase_cat_dom"/>
</dbReference>
<dbReference type="InterPro" id="IPR029071">
    <property type="entry name" value="Ubiquitin-like_domsf"/>
</dbReference>
<keyword evidence="5" id="KW-0547">Nucleotide-binding</keyword>
<evidence type="ECO:0000256" key="4">
    <source>
        <dbReference type="ARBA" id="ARBA00022737"/>
    </source>
</evidence>
<comment type="similarity">
    <text evidence="1">Belongs to the PI3/PI4-kinase family. Type II PI4K subfamily.</text>
</comment>
<keyword evidence="4" id="KW-0677">Repeat</keyword>
<dbReference type="Proteomes" id="UP000636800">
    <property type="component" value="Chromosome 13"/>
</dbReference>
<dbReference type="GO" id="GO:0004430">
    <property type="term" value="F:1-phosphatidylinositol 4-kinase activity"/>
    <property type="evidence" value="ECO:0007669"/>
    <property type="project" value="UniProtKB-EC"/>
</dbReference>
<dbReference type="Pfam" id="PF00454">
    <property type="entry name" value="PI3_PI4_kinase"/>
    <property type="match status" value="1"/>
</dbReference>
<protein>
    <recommendedName>
        <fullName evidence="2">1-phosphatidylinositol 4-kinase</fullName>
        <ecNumber evidence="2">2.7.1.67</ecNumber>
    </recommendedName>
</protein>
<keyword evidence="7" id="KW-0067">ATP-binding</keyword>
<dbReference type="EMBL" id="JADCNL010000013">
    <property type="protein sequence ID" value="KAG0455327.1"/>
    <property type="molecule type" value="Genomic_DNA"/>
</dbReference>
<feature type="domain" description="Ubiquitin-like" evidence="8">
    <location>
        <begin position="110"/>
        <end position="180"/>
    </location>
</feature>
<evidence type="ECO:0000256" key="5">
    <source>
        <dbReference type="ARBA" id="ARBA00022741"/>
    </source>
</evidence>
<dbReference type="InterPro" id="IPR000626">
    <property type="entry name" value="Ubiquitin-like_dom"/>
</dbReference>
<dbReference type="SUPFAM" id="SSF54236">
    <property type="entry name" value="Ubiquitin-like"/>
    <property type="match status" value="2"/>
</dbReference>
<feature type="domain" description="Ubiquitin-like" evidence="8">
    <location>
        <begin position="33"/>
        <end position="103"/>
    </location>
</feature>
<dbReference type="AlphaFoldDB" id="A0A835PPL9"/>
<dbReference type="OrthoDB" id="3465at2759"/>
<dbReference type="PANTHER" id="PTHR45800">
    <property type="entry name" value="PHOSPHATIDYLINOSITOL 4-KINASE GAMMA"/>
    <property type="match status" value="1"/>
</dbReference>
<keyword evidence="11" id="KW-1185">Reference proteome</keyword>
<sequence length="575" mass="64384">MSSAGIAINPIEDESLLPSFRQCSPCLSDSILVYLAVHGISAIPMRILESDSIASVKLRIESCKGFVVKKQRLVFDGRELARNECLVKDYGVADGNVLHLVIRLSDLSVITVKTVCGKKFKFHVEKSRTVAYVKQQIAKRGKDLFDLDSQNLVYEGNELEDRWLIQDICKYNDAVIHLYVCENAKVRTKPTNKDVKLSISAPIPSRDDTRFQTNDLEIISKKTFPRDVWIEPYVVNPKIVLSPAIKDLIGSALAGLEKGNPPVMSSEGTGGAYFMQDILGQEFVAVFKPIDEEPMAKNNPRGLPLSMDGIGLKKGTRVGEGALREVAAYLLDHPVKGRKTSLCGDIGFSGVPPTIMVRCLSRSFNHPERYDHTAENFKIGSFQMFVKNHGSCEDMGPSYFPVEEVHKIAVLDIRLANADRHAGNILFCKDGEEGRVSLVPIDHGYCLPEDFEDCTFEWLYWPQAHVPFNALAIEYIRSLDAEQDITLLSFYGWDLPAKCKRTLRLSTMLLKKGAERGLTPYDIGRILCRETLKKESEIEEMIHKASKAVLPFACEDAFMETVSEIMDRRLDELAA</sequence>
<reference evidence="10 11" key="1">
    <citation type="journal article" date="2020" name="Nat. Food">
        <title>A phased Vanilla planifolia genome enables genetic improvement of flavour and production.</title>
        <authorList>
            <person name="Hasing T."/>
            <person name="Tang H."/>
            <person name="Brym M."/>
            <person name="Khazi F."/>
            <person name="Huang T."/>
            <person name="Chambers A.H."/>
        </authorList>
    </citation>
    <scope>NUCLEOTIDE SEQUENCE [LARGE SCALE GENOMIC DNA]</scope>
    <source>
        <tissue evidence="10">Leaf</tissue>
    </source>
</reference>
<dbReference type="GO" id="GO:0005524">
    <property type="term" value="F:ATP binding"/>
    <property type="evidence" value="ECO:0007669"/>
    <property type="project" value="UniProtKB-KW"/>
</dbReference>
<dbReference type="SMART" id="SM00213">
    <property type="entry name" value="UBQ"/>
    <property type="match status" value="2"/>
</dbReference>
<dbReference type="PROSITE" id="PS50290">
    <property type="entry name" value="PI3_4_KINASE_3"/>
    <property type="match status" value="1"/>
</dbReference>
<evidence type="ECO:0000259" key="8">
    <source>
        <dbReference type="PROSITE" id="PS50053"/>
    </source>
</evidence>
<evidence type="ECO:0000259" key="9">
    <source>
        <dbReference type="PROSITE" id="PS50290"/>
    </source>
</evidence>
<evidence type="ECO:0000313" key="11">
    <source>
        <dbReference type="Proteomes" id="UP000636800"/>
    </source>
</evidence>
<dbReference type="InterPro" id="IPR044571">
    <property type="entry name" value="P4KG1-8"/>
</dbReference>
<evidence type="ECO:0000313" key="10">
    <source>
        <dbReference type="EMBL" id="KAG0455327.1"/>
    </source>
</evidence>
<dbReference type="FunFam" id="3.10.20.90:FF:000307">
    <property type="entry name" value="Phosphatidylinositol 4-kinase gamma 4"/>
    <property type="match status" value="1"/>
</dbReference>
<name>A0A835PPL9_VANPL</name>
<dbReference type="PROSITE" id="PS50053">
    <property type="entry name" value="UBIQUITIN_2"/>
    <property type="match status" value="2"/>
</dbReference>
<dbReference type="PANTHER" id="PTHR45800:SF4">
    <property type="entry name" value="PHOSPHATIDYLINOSITOL 4-KINASE GAMMA 3"/>
    <property type="match status" value="1"/>
</dbReference>
<dbReference type="InterPro" id="IPR011009">
    <property type="entry name" value="Kinase-like_dom_sf"/>
</dbReference>
<dbReference type="SUPFAM" id="SSF56112">
    <property type="entry name" value="Protein kinase-like (PK-like)"/>
    <property type="match status" value="1"/>
</dbReference>
<organism evidence="10 11">
    <name type="scientific">Vanilla planifolia</name>
    <name type="common">Vanilla</name>
    <dbReference type="NCBI Taxonomy" id="51239"/>
    <lineage>
        <taxon>Eukaryota</taxon>
        <taxon>Viridiplantae</taxon>
        <taxon>Streptophyta</taxon>
        <taxon>Embryophyta</taxon>
        <taxon>Tracheophyta</taxon>
        <taxon>Spermatophyta</taxon>
        <taxon>Magnoliopsida</taxon>
        <taxon>Liliopsida</taxon>
        <taxon>Asparagales</taxon>
        <taxon>Orchidaceae</taxon>
        <taxon>Vanilloideae</taxon>
        <taxon>Vanilleae</taxon>
        <taxon>Vanilla</taxon>
    </lineage>
</organism>
<dbReference type="Pfam" id="PF00240">
    <property type="entry name" value="ubiquitin"/>
    <property type="match status" value="2"/>
</dbReference>
<evidence type="ECO:0000256" key="2">
    <source>
        <dbReference type="ARBA" id="ARBA00012169"/>
    </source>
</evidence>
<evidence type="ECO:0000256" key="1">
    <source>
        <dbReference type="ARBA" id="ARBA00008941"/>
    </source>
</evidence>
<evidence type="ECO:0000256" key="3">
    <source>
        <dbReference type="ARBA" id="ARBA00022679"/>
    </source>
</evidence>
<dbReference type="EC" id="2.7.1.67" evidence="2"/>
<feature type="domain" description="PI3K/PI4K catalytic" evidence="9">
    <location>
        <begin position="259"/>
        <end position="557"/>
    </location>
</feature>